<feature type="compositionally biased region" description="Basic residues" evidence="1">
    <location>
        <begin position="83"/>
        <end position="92"/>
    </location>
</feature>
<evidence type="ECO:0000313" key="2">
    <source>
        <dbReference type="EMBL" id="EYC17279.1"/>
    </source>
</evidence>
<evidence type="ECO:0000313" key="3">
    <source>
        <dbReference type="Proteomes" id="UP000024635"/>
    </source>
</evidence>
<feature type="compositionally biased region" description="Low complexity" evidence="1">
    <location>
        <begin position="23"/>
        <end position="34"/>
    </location>
</feature>
<proteinExistence type="predicted"/>
<dbReference type="Proteomes" id="UP000024635">
    <property type="component" value="Unassembled WGS sequence"/>
</dbReference>
<keyword evidence="3" id="KW-1185">Reference proteome</keyword>
<evidence type="ECO:0000256" key="1">
    <source>
        <dbReference type="SAM" id="MobiDB-lite"/>
    </source>
</evidence>
<feature type="compositionally biased region" description="Polar residues" evidence="1">
    <location>
        <begin position="1"/>
        <end position="10"/>
    </location>
</feature>
<dbReference type="EMBL" id="JARK01001367">
    <property type="protein sequence ID" value="EYC17279.1"/>
    <property type="molecule type" value="Genomic_DNA"/>
</dbReference>
<reference evidence="3" key="1">
    <citation type="journal article" date="2015" name="Nat. Genet.">
        <title>The genome and transcriptome of the zoonotic hookworm Ancylostoma ceylanicum identify infection-specific gene families.</title>
        <authorList>
            <person name="Schwarz E.M."/>
            <person name="Hu Y."/>
            <person name="Antoshechkin I."/>
            <person name="Miller M.M."/>
            <person name="Sternberg P.W."/>
            <person name="Aroian R.V."/>
        </authorList>
    </citation>
    <scope>NUCLEOTIDE SEQUENCE</scope>
    <source>
        <strain evidence="3">HY135</strain>
    </source>
</reference>
<name>A0A016UPF0_9BILA</name>
<dbReference type="AlphaFoldDB" id="A0A016UPF0"/>
<feature type="region of interest" description="Disordered" evidence="1">
    <location>
        <begin position="1"/>
        <end position="35"/>
    </location>
</feature>
<comment type="caution">
    <text evidence="2">The sequence shown here is derived from an EMBL/GenBank/DDBJ whole genome shotgun (WGS) entry which is preliminary data.</text>
</comment>
<organism evidence="2 3">
    <name type="scientific">Ancylostoma ceylanicum</name>
    <dbReference type="NCBI Taxonomy" id="53326"/>
    <lineage>
        <taxon>Eukaryota</taxon>
        <taxon>Metazoa</taxon>
        <taxon>Ecdysozoa</taxon>
        <taxon>Nematoda</taxon>
        <taxon>Chromadorea</taxon>
        <taxon>Rhabditida</taxon>
        <taxon>Rhabditina</taxon>
        <taxon>Rhabditomorpha</taxon>
        <taxon>Strongyloidea</taxon>
        <taxon>Ancylostomatidae</taxon>
        <taxon>Ancylostomatinae</taxon>
        <taxon>Ancylostoma</taxon>
    </lineage>
</organism>
<gene>
    <name evidence="2" type="primary">Acey_s0031.g2371</name>
    <name evidence="2" type="ORF">Y032_0031g2371</name>
</gene>
<protein>
    <submittedName>
        <fullName evidence="2">Uncharacterized protein</fullName>
    </submittedName>
</protein>
<sequence length="108" mass="12089">MTLTVYSSISKGHRHVSTGGHVTPSRTPRAADTTTRTEREIIDWLQTLPAPTRHETVGTKPSAITPSRAALLPTPSPPPERHIRNRSRRHARVARSPYVNELRFSFSD</sequence>
<accession>A0A016UPF0</accession>
<feature type="region of interest" description="Disordered" evidence="1">
    <location>
        <begin position="50"/>
        <end position="92"/>
    </location>
</feature>